<dbReference type="EMBL" id="PDCK01000040">
    <property type="protein sequence ID" value="PRQ49537.1"/>
    <property type="molecule type" value="Genomic_DNA"/>
</dbReference>
<reference evidence="1 2" key="1">
    <citation type="journal article" date="2018" name="Nat. Genet.">
        <title>The Rosa genome provides new insights in the design of modern roses.</title>
        <authorList>
            <person name="Bendahmane M."/>
        </authorList>
    </citation>
    <scope>NUCLEOTIDE SEQUENCE [LARGE SCALE GENOMIC DNA]</scope>
    <source>
        <strain evidence="2">cv. Old Blush</strain>
    </source>
</reference>
<dbReference type="AlphaFoldDB" id="A0A2P6RSZ1"/>
<proteinExistence type="predicted"/>
<evidence type="ECO:0000313" key="2">
    <source>
        <dbReference type="Proteomes" id="UP000238479"/>
    </source>
</evidence>
<evidence type="ECO:0000313" key="1">
    <source>
        <dbReference type="EMBL" id="PRQ49537.1"/>
    </source>
</evidence>
<gene>
    <name evidence="1" type="ORF">RchiOBHm_Chr2g0123051</name>
</gene>
<accession>A0A2P6RSZ1</accession>
<organism evidence="1 2">
    <name type="scientific">Rosa chinensis</name>
    <name type="common">China rose</name>
    <dbReference type="NCBI Taxonomy" id="74649"/>
    <lineage>
        <taxon>Eukaryota</taxon>
        <taxon>Viridiplantae</taxon>
        <taxon>Streptophyta</taxon>
        <taxon>Embryophyta</taxon>
        <taxon>Tracheophyta</taxon>
        <taxon>Spermatophyta</taxon>
        <taxon>Magnoliopsida</taxon>
        <taxon>eudicotyledons</taxon>
        <taxon>Gunneridae</taxon>
        <taxon>Pentapetalae</taxon>
        <taxon>rosids</taxon>
        <taxon>fabids</taxon>
        <taxon>Rosales</taxon>
        <taxon>Rosaceae</taxon>
        <taxon>Rosoideae</taxon>
        <taxon>Rosoideae incertae sedis</taxon>
        <taxon>Rosa</taxon>
    </lineage>
</organism>
<dbReference type="Proteomes" id="UP000238479">
    <property type="component" value="Chromosome 2"/>
</dbReference>
<keyword evidence="2" id="KW-1185">Reference proteome</keyword>
<comment type="caution">
    <text evidence="1">The sequence shown here is derived from an EMBL/GenBank/DDBJ whole genome shotgun (WGS) entry which is preliminary data.</text>
</comment>
<name>A0A2P6RSZ1_ROSCH</name>
<sequence length="117" mass="12778">MSWTSFPILQGVEDTGTIVLPNPFVVANKGVPSALRITNPPAIDHSWPDPSKLILTTSRGGGCHTIVEERFEKNPAKRLDFMCGIVLKGSCRCYNCTWAKDGSSEHTVIPGFSYLPT</sequence>
<protein>
    <submittedName>
        <fullName evidence="1">Uncharacterized protein</fullName>
    </submittedName>
</protein>
<dbReference type="Gramene" id="PRQ49537">
    <property type="protein sequence ID" value="PRQ49537"/>
    <property type="gene ID" value="RchiOBHm_Chr2g0123051"/>
</dbReference>